<evidence type="ECO:0008006" key="6">
    <source>
        <dbReference type="Google" id="ProtNLM"/>
    </source>
</evidence>
<dbReference type="PROSITE" id="PS00455">
    <property type="entry name" value="AMP_BINDING"/>
    <property type="match status" value="1"/>
</dbReference>
<dbReference type="VEuPathDB" id="VectorBase:AFUN003887"/>
<dbReference type="VEuPathDB" id="VectorBase:AFUN2_007155"/>
<dbReference type="AlphaFoldDB" id="A0A182RCH1"/>
<dbReference type="FunFam" id="3.40.50.12780:FF:000025">
    <property type="entry name" value="luciferin 4-monooxygenase"/>
    <property type="match status" value="1"/>
</dbReference>
<dbReference type="GO" id="GO:0046949">
    <property type="term" value="P:fatty-acyl-CoA biosynthetic process"/>
    <property type="evidence" value="ECO:0007669"/>
    <property type="project" value="TreeGrafter"/>
</dbReference>
<keyword evidence="2" id="KW-0576">Peroxisome</keyword>
<feature type="domain" description="AMP-dependent synthetase/ligase" evidence="3">
    <location>
        <begin position="36"/>
        <end position="402"/>
    </location>
</feature>
<dbReference type="SUPFAM" id="SSF56801">
    <property type="entry name" value="Acetyl-CoA synthetase-like"/>
    <property type="match status" value="1"/>
</dbReference>
<dbReference type="InterPro" id="IPR042099">
    <property type="entry name" value="ANL_N_sf"/>
</dbReference>
<organism evidence="5">
    <name type="scientific">Anopheles funestus</name>
    <name type="common">African malaria mosquito</name>
    <dbReference type="NCBI Taxonomy" id="62324"/>
    <lineage>
        <taxon>Eukaryota</taxon>
        <taxon>Metazoa</taxon>
        <taxon>Ecdysozoa</taxon>
        <taxon>Arthropoda</taxon>
        <taxon>Hexapoda</taxon>
        <taxon>Insecta</taxon>
        <taxon>Pterygota</taxon>
        <taxon>Neoptera</taxon>
        <taxon>Endopterygota</taxon>
        <taxon>Diptera</taxon>
        <taxon>Nematocera</taxon>
        <taxon>Culicoidea</taxon>
        <taxon>Culicidae</taxon>
        <taxon>Anophelinae</taxon>
        <taxon>Anopheles</taxon>
    </lineage>
</organism>
<dbReference type="Gene3D" id="3.30.300.30">
    <property type="match status" value="1"/>
</dbReference>
<dbReference type="Gene3D" id="3.40.50.12780">
    <property type="entry name" value="N-terminal domain of ligase-like"/>
    <property type="match status" value="1"/>
</dbReference>
<evidence type="ECO:0000256" key="1">
    <source>
        <dbReference type="ARBA" id="ARBA00004275"/>
    </source>
</evidence>
<dbReference type="SMR" id="A0A182RCH1"/>
<dbReference type="GO" id="GO:0004467">
    <property type="term" value="F:long-chain fatty acid-CoA ligase activity"/>
    <property type="evidence" value="ECO:0007669"/>
    <property type="project" value="TreeGrafter"/>
</dbReference>
<dbReference type="PANTHER" id="PTHR24096:SF353">
    <property type="entry name" value="GH16244P-RELATED"/>
    <property type="match status" value="1"/>
</dbReference>
<comment type="subcellular location">
    <subcellularLocation>
        <location evidence="1">Peroxisome</location>
    </subcellularLocation>
</comment>
<proteinExistence type="predicted"/>
<dbReference type="InterPro" id="IPR020845">
    <property type="entry name" value="AMP-binding_CS"/>
</dbReference>
<dbReference type="InterPro" id="IPR025110">
    <property type="entry name" value="AMP-bd_C"/>
</dbReference>
<dbReference type="Pfam" id="PF00501">
    <property type="entry name" value="AMP-binding"/>
    <property type="match status" value="1"/>
</dbReference>
<evidence type="ECO:0000259" key="3">
    <source>
        <dbReference type="Pfam" id="PF00501"/>
    </source>
</evidence>
<dbReference type="PANTHER" id="PTHR24096">
    <property type="entry name" value="LONG-CHAIN-FATTY-ACID--COA LIGASE"/>
    <property type="match status" value="1"/>
</dbReference>
<dbReference type="EnsemblMetazoa" id="AFUN003887-RA">
    <property type="protein sequence ID" value="AFUN003887-PA"/>
    <property type="gene ID" value="AFUN003887"/>
</dbReference>
<accession>A0A182RCH1</accession>
<dbReference type="InterPro" id="IPR000873">
    <property type="entry name" value="AMP-dep_synth/lig_dom"/>
</dbReference>
<protein>
    <recommendedName>
        <fullName evidence="6">AMP-dependent synthetase/ligase domain-containing protein</fullName>
    </recommendedName>
</protein>
<sequence length="564" mass="62243">MVTQYDPKSCCWRGPYRPTVLNPAANLGPVLLNVLERTPQKPAQLNGDTGCTLTCDELRRRSVRFAKFLIDSDHREGDVIVLIARNSDNVAPVVFGCFLAGVTLNTLDPSFGLEEVQHVLQLTRPRTAVGDSDALAVVREAASRMKLGFDKIFYLLQEIDGRDFTPPDSWISVDAIVQQRVDNEDGFVPAYRGDSNQLIAAIVCSSGTTGLPKAVRISHAQLIAPYQRVSQLDLNDTLLCFSTLYWISGLQMLMTGVLNGIRRIITTRPATPELAIELCNRYEVTLLLVTPTMASDIVRTLSPNERLQSVKLFAVGGSTVPKRLRDELNRRVLVTGRGRSFVGYGTSETGNIAYELIPREDSVGFLLPGVTAKIINEHGQPLGPNETGELLVRPNYPFLGYHGDESASKEAREDGVEGFVRTGDIARFDSDGFLYLVDRKREIFKYDGFQIAPTELEELIAELEGVRYVVVVGLPDPNQCYNDLATALIVRDVNEAGSSSKLLTEQTVMEHCARTADGRARSAHKWLRGGVIFVEQLPMTASGKVMRKAAKQLAKQWKSVNSSN</sequence>
<dbReference type="STRING" id="62324.A0A182RCH1"/>
<reference evidence="5" key="1">
    <citation type="submission" date="2020-05" db="UniProtKB">
        <authorList>
            <consortium name="EnsemblMetazoa"/>
        </authorList>
    </citation>
    <scope>IDENTIFICATION</scope>
    <source>
        <strain evidence="5">FUMOZ</strain>
    </source>
</reference>
<name>A0A182RCH1_ANOFN</name>
<dbReference type="GO" id="GO:0005777">
    <property type="term" value="C:peroxisome"/>
    <property type="evidence" value="ECO:0007669"/>
    <property type="project" value="UniProtKB-SubCell"/>
</dbReference>
<dbReference type="InterPro" id="IPR045851">
    <property type="entry name" value="AMP-bd_C_sf"/>
</dbReference>
<feature type="domain" description="AMP-binding enzyme C-terminal" evidence="4">
    <location>
        <begin position="455"/>
        <end position="544"/>
    </location>
</feature>
<evidence type="ECO:0000259" key="4">
    <source>
        <dbReference type="Pfam" id="PF13193"/>
    </source>
</evidence>
<evidence type="ECO:0000256" key="2">
    <source>
        <dbReference type="ARBA" id="ARBA00023140"/>
    </source>
</evidence>
<evidence type="ECO:0000313" key="5">
    <source>
        <dbReference type="EnsemblMetazoa" id="AFUN003887-PA"/>
    </source>
</evidence>
<dbReference type="Pfam" id="PF13193">
    <property type="entry name" value="AMP-binding_C"/>
    <property type="match status" value="1"/>
</dbReference>